<evidence type="ECO:0000313" key="13">
    <source>
        <dbReference type="Proteomes" id="UP000320801"/>
    </source>
</evidence>
<sequence length="266" mass="30505">MSKEVDGRNYKPKKTFKEHMQALHQRMHEYGASLKNKWKNEKKKILINYLIFVLVFIVALTIDQVTKSTLFVWKDRAKFIGDQTPTYEGIILGIRSVEHHGVTLLPWENKATIYFIQVMSIIIFLGLLTTPFLIDSKVMLVLFGFISAGDVGNMLDRFIFEGNVKDILFVPFLEKWQGRQIGTFNFADVFLVSGSVGLIIWFIILIFVEYFQEQKEKMNELNTPKNDENTQNSVSGVNSDAQHSTQAINDKDSDSAVHNDEKNSNS</sequence>
<reference evidence="12 13" key="1">
    <citation type="submission" date="2019-03" db="EMBL/GenBank/DDBJ databases">
        <title>Characterization of a novel Mycoplasma cynos real-time PCR assay.</title>
        <authorList>
            <person name="Tallmadge R.L."/>
            <person name="Mitchell P.K."/>
            <person name="Goodman L."/>
        </authorList>
    </citation>
    <scope>NUCLEOTIDE SEQUENCE [LARGE SCALE GENOMIC DNA]</scope>
    <source>
        <strain evidence="12 13">1642</strain>
    </source>
</reference>
<dbReference type="Pfam" id="PF01252">
    <property type="entry name" value="Peptidase_A8"/>
    <property type="match status" value="1"/>
</dbReference>
<evidence type="ECO:0000256" key="7">
    <source>
        <dbReference type="ARBA" id="ARBA00022989"/>
    </source>
</evidence>
<keyword evidence="6" id="KW-0378">Hydrolase</keyword>
<evidence type="ECO:0000256" key="10">
    <source>
        <dbReference type="SAM" id="MobiDB-lite"/>
    </source>
</evidence>
<organism evidence="12 13">
    <name type="scientific">Mycoplasmopsis mucosicanis</name>
    <dbReference type="NCBI Taxonomy" id="458208"/>
    <lineage>
        <taxon>Bacteria</taxon>
        <taxon>Bacillati</taxon>
        <taxon>Mycoplasmatota</taxon>
        <taxon>Mycoplasmoidales</taxon>
        <taxon>Metamycoplasmataceae</taxon>
        <taxon>Mycoplasmopsis</taxon>
    </lineage>
</organism>
<keyword evidence="5" id="KW-0064">Aspartyl protease</keyword>
<proteinExistence type="inferred from homology"/>
<dbReference type="GO" id="GO:0006508">
    <property type="term" value="P:proteolysis"/>
    <property type="evidence" value="ECO:0007669"/>
    <property type="project" value="UniProtKB-KW"/>
</dbReference>
<keyword evidence="13" id="KW-1185">Reference proteome</keyword>
<dbReference type="RefSeq" id="WP_141484157.1">
    <property type="nucleotide sequence ID" value="NZ_SMDN01000016.1"/>
</dbReference>
<dbReference type="InterPro" id="IPR001872">
    <property type="entry name" value="Peptidase_A8"/>
</dbReference>
<name>A0A507SHI9_9BACT</name>
<keyword evidence="3" id="KW-0645">Protease</keyword>
<dbReference type="GO" id="GO:0004190">
    <property type="term" value="F:aspartic-type endopeptidase activity"/>
    <property type="evidence" value="ECO:0007669"/>
    <property type="project" value="UniProtKB-KW"/>
</dbReference>
<feature type="compositionally biased region" description="Basic and acidic residues" evidence="10">
    <location>
        <begin position="249"/>
        <end position="266"/>
    </location>
</feature>
<comment type="caution">
    <text evidence="12">The sequence shown here is derived from an EMBL/GenBank/DDBJ whole genome shotgun (WGS) entry which is preliminary data.</text>
</comment>
<evidence type="ECO:0000256" key="8">
    <source>
        <dbReference type="ARBA" id="ARBA00023136"/>
    </source>
</evidence>
<feature type="transmembrane region" description="Helical" evidence="11">
    <location>
        <begin position="140"/>
        <end position="160"/>
    </location>
</feature>
<evidence type="ECO:0000256" key="6">
    <source>
        <dbReference type="ARBA" id="ARBA00022801"/>
    </source>
</evidence>
<feature type="transmembrane region" description="Helical" evidence="11">
    <location>
        <begin position="189"/>
        <end position="208"/>
    </location>
</feature>
<gene>
    <name evidence="12" type="ORF">E1I18_03225</name>
</gene>
<keyword evidence="2" id="KW-1003">Cell membrane</keyword>
<accession>A0A507SHI9</accession>
<evidence type="ECO:0000256" key="3">
    <source>
        <dbReference type="ARBA" id="ARBA00022670"/>
    </source>
</evidence>
<dbReference type="EMBL" id="SMDN01000016">
    <property type="protein sequence ID" value="TQC51319.1"/>
    <property type="molecule type" value="Genomic_DNA"/>
</dbReference>
<dbReference type="Proteomes" id="UP000320801">
    <property type="component" value="Unassembled WGS sequence"/>
</dbReference>
<evidence type="ECO:0000256" key="2">
    <source>
        <dbReference type="ARBA" id="ARBA00022475"/>
    </source>
</evidence>
<dbReference type="PRINTS" id="PR00781">
    <property type="entry name" value="LIPOSIGPTASE"/>
</dbReference>
<feature type="transmembrane region" description="Helical" evidence="11">
    <location>
        <begin position="45"/>
        <end position="62"/>
    </location>
</feature>
<evidence type="ECO:0000256" key="4">
    <source>
        <dbReference type="ARBA" id="ARBA00022692"/>
    </source>
</evidence>
<dbReference type="PANTHER" id="PTHR33695">
    <property type="entry name" value="LIPOPROTEIN SIGNAL PEPTIDASE"/>
    <property type="match status" value="1"/>
</dbReference>
<dbReference type="GO" id="GO:0016020">
    <property type="term" value="C:membrane"/>
    <property type="evidence" value="ECO:0007669"/>
    <property type="project" value="InterPro"/>
</dbReference>
<keyword evidence="7 11" id="KW-1133">Transmembrane helix</keyword>
<dbReference type="PANTHER" id="PTHR33695:SF1">
    <property type="entry name" value="LIPOPROTEIN SIGNAL PEPTIDASE"/>
    <property type="match status" value="1"/>
</dbReference>
<evidence type="ECO:0000313" key="12">
    <source>
        <dbReference type="EMBL" id="TQC51319.1"/>
    </source>
</evidence>
<dbReference type="OrthoDB" id="397153at2"/>
<evidence type="ECO:0000256" key="5">
    <source>
        <dbReference type="ARBA" id="ARBA00022750"/>
    </source>
</evidence>
<evidence type="ECO:0000256" key="1">
    <source>
        <dbReference type="ARBA" id="ARBA00006139"/>
    </source>
</evidence>
<feature type="region of interest" description="Disordered" evidence="10">
    <location>
        <begin position="222"/>
        <end position="266"/>
    </location>
</feature>
<comment type="similarity">
    <text evidence="1 9">Belongs to the peptidase A8 family.</text>
</comment>
<feature type="transmembrane region" description="Helical" evidence="11">
    <location>
        <begin position="113"/>
        <end position="133"/>
    </location>
</feature>
<evidence type="ECO:0000256" key="11">
    <source>
        <dbReference type="SAM" id="Phobius"/>
    </source>
</evidence>
<dbReference type="AlphaFoldDB" id="A0A507SHI9"/>
<keyword evidence="4 11" id="KW-0812">Transmembrane</keyword>
<keyword evidence="8 11" id="KW-0472">Membrane</keyword>
<protein>
    <submittedName>
        <fullName evidence="12">Signal peptidase II</fullName>
    </submittedName>
</protein>
<evidence type="ECO:0000256" key="9">
    <source>
        <dbReference type="RuleBase" id="RU004181"/>
    </source>
</evidence>
<feature type="compositionally biased region" description="Polar residues" evidence="10">
    <location>
        <begin position="222"/>
        <end position="248"/>
    </location>
</feature>